<gene>
    <name evidence="2" type="ORF">BO94DRAFT_551053</name>
</gene>
<protein>
    <submittedName>
        <fullName evidence="2">Uncharacterized protein</fullName>
    </submittedName>
</protein>
<dbReference type="EMBL" id="MSFK01000044">
    <property type="protein sequence ID" value="PWY68558.1"/>
    <property type="molecule type" value="Genomic_DNA"/>
</dbReference>
<reference evidence="2 3" key="1">
    <citation type="submission" date="2016-12" db="EMBL/GenBank/DDBJ databases">
        <title>The genomes of Aspergillus section Nigri reveals drivers in fungal speciation.</title>
        <authorList>
            <consortium name="DOE Joint Genome Institute"/>
            <person name="Vesth T.C."/>
            <person name="Nybo J."/>
            <person name="Theobald S."/>
            <person name="Brandl J."/>
            <person name="Frisvad J.C."/>
            <person name="Nielsen K.F."/>
            <person name="Lyhne E.K."/>
            <person name="Kogle M.E."/>
            <person name="Kuo A."/>
            <person name="Riley R."/>
            <person name="Clum A."/>
            <person name="Nolan M."/>
            <person name="Lipzen A."/>
            <person name="Salamov A."/>
            <person name="Henrissat B."/>
            <person name="Wiebenga A."/>
            <person name="De Vries R.P."/>
            <person name="Grigoriev I.V."/>
            <person name="Mortensen U.H."/>
            <person name="Andersen M.R."/>
            <person name="Baker S.E."/>
        </authorList>
    </citation>
    <scope>NUCLEOTIDE SEQUENCE [LARGE SCALE GENOMIC DNA]</scope>
    <source>
        <strain evidence="2 3">CBS 115572</strain>
    </source>
</reference>
<keyword evidence="3" id="KW-1185">Reference proteome</keyword>
<organism evidence="2 3">
    <name type="scientific">Aspergillus sclerotioniger CBS 115572</name>
    <dbReference type="NCBI Taxonomy" id="1450535"/>
    <lineage>
        <taxon>Eukaryota</taxon>
        <taxon>Fungi</taxon>
        <taxon>Dikarya</taxon>
        <taxon>Ascomycota</taxon>
        <taxon>Pezizomycotina</taxon>
        <taxon>Eurotiomycetes</taxon>
        <taxon>Eurotiomycetidae</taxon>
        <taxon>Eurotiales</taxon>
        <taxon>Aspergillaceae</taxon>
        <taxon>Aspergillus</taxon>
        <taxon>Aspergillus subgen. Circumdati</taxon>
    </lineage>
</organism>
<dbReference type="GeneID" id="37115667"/>
<feature type="region of interest" description="Disordered" evidence="1">
    <location>
        <begin position="1"/>
        <end position="45"/>
    </location>
</feature>
<feature type="region of interest" description="Disordered" evidence="1">
    <location>
        <begin position="289"/>
        <end position="311"/>
    </location>
</feature>
<proteinExistence type="predicted"/>
<name>A0A317V685_9EURO</name>
<evidence type="ECO:0000256" key="1">
    <source>
        <dbReference type="SAM" id="MobiDB-lite"/>
    </source>
</evidence>
<sequence length="311" mass="34356">MTLTDGARPPHERKSDETQSGQAAWDWRAVNKEGGGGPVVTRSQDGGRWTIDSGLALVRNNPDDIRPTRNRQVGSFLLFDGATGGQWRVCSRVGTIITNMNHHLDSSLTPTQNGLTACDNDVSLIPSAEPGRLCVMCLCLSVSVDDPAWPELVSSKSLESPLAFPFGSARGSKIGRNMPMIAGHSDSVVCFFLVLLLVSASRSRVKPPTAVVVARRRATEKSRIVEKRERERIRKINEGHHPHAAKKSPFTRDMGNSEEKGKISLREAYRVRTDDGRRPQDFRFMEEAMRPVKQDQGQRTFDQVATAPGQD</sequence>
<feature type="region of interest" description="Disordered" evidence="1">
    <location>
        <begin position="237"/>
        <end position="264"/>
    </location>
</feature>
<feature type="compositionally biased region" description="Basic and acidic residues" evidence="1">
    <location>
        <begin position="8"/>
        <end position="17"/>
    </location>
</feature>
<evidence type="ECO:0000313" key="2">
    <source>
        <dbReference type="EMBL" id="PWY68558.1"/>
    </source>
</evidence>
<dbReference type="OrthoDB" id="10338386at2759"/>
<dbReference type="AlphaFoldDB" id="A0A317V685"/>
<evidence type="ECO:0000313" key="3">
    <source>
        <dbReference type="Proteomes" id="UP000246702"/>
    </source>
</evidence>
<feature type="compositionally biased region" description="Basic and acidic residues" evidence="1">
    <location>
        <begin position="255"/>
        <end position="264"/>
    </location>
</feature>
<dbReference type="Proteomes" id="UP000246702">
    <property type="component" value="Unassembled WGS sequence"/>
</dbReference>
<accession>A0A317V685</accession>
<comment type="caution">
    <text evidence="2">The sequence shown here is derived from an EMBL/GenBank/DDBJ whole genome shotgun (WGS) entry which is preliminary data.</text>
</comment>
<dbReference type="RefSeq" id="XP_025462221.1">
    <property type="nucleotide sequence ID" value="XM_025613524.1"/>
</dbReference>